<accession>A0A9N9QK52</accession>
<gene>
    <name evidence="3" type="ORF">CEUTPL_LOCUS14191</name>
</gene>
<dbReference type="EMBL" id="OU892285">
    <property type="protein sequence ID" value="CAG9773805.1"/>
    <property type="molecule type" value="Genomic_DNA"/>
</dbReference>
<reference evidence="3" key="1">
    <citation type="submission" date="2022-01" db="EMBL/GenBank/DDBJ databases">
        <authorList>
            <person name="King R."/>
        </authorList>
    </citation>
    <scope>NUCLEOTIDE SEQUENCE</scope>
</reference>
<evidence type="ECO:0000256" key="1">
    <source>
        <dbReference type="ARBA" id="ARBA00007797"/>
    </source>
</evidence>
<dbReference type="InterPro" id="IPR005612">
    <property type="entry name" value="CCAAT-binding_factor"/>
</dbReference>
<dbReference type="Proteomes" id="UP001152799">
    <property type="component" value="Chromosome 9"/>
</dbReference>
<evidence type="ECO:0000313" key="4">
    <source>
        <dbReference type="Proteomes" id="UP001152799"/>
    </source>
</evidence>
<comment type="similarity">
    <text evidence="1">Belongs to the CBF/MAK21 family.</text>
</comment>
<sequence>MSLPAEKSSKISKILRSKAQEFLLNVREKANILEQILQHFYSGADTGPCLLALDMIFSNLFKDRKMYLEIVPLKAVEKTPENESRKWLMGNFENCYLRIVQCMEHDNPKVTIQALSTAMNLLAMEGKYPMERAGATTENFVPANKLKSILMKLLTSKQNNINLINKYTEYLLYDDILFVTWKLLPSLTAKSNPNQVYIMNYLMLLEKLQVFANLDTKYLCAGEYSIPITFDEVLTKKYLNRVWQCIMVWEHSVQTHKQLLIVLLEKVLVHLDKPLLLTDFLMDSLDIGGPVSYLALQGLFTMIQVHNLDYPNIFAKLYSMFEPEIFHTKYKARLFHLADLFLSSTHLPETMVAAFAKRLARLALLAPSVDIIIICQFIGNLIIRHPGLKCLLHNETSELVKYDPYVMEESDPLKSNALNSSLWEIYTLQSHVQPSVASAAKFINTPLPSVEWDIGKVLENTDNDIFDKEIKKISKAIVRELEPTKDGLVISTGERVCQYWQLV</sequence>
<evidence type="ECO:0000313" key="3">
    <source>
        <dbReference type="EMBL" id="CAG9773805.1"/>
    </source>
</evidence>
<keyword evidence="4" id="KW-1185">Reference proteome</keyword>
<dbReference type="GO" id="GO:0030692">
    <property type="term" value="C:Noc4p-Nop14p complex"/>
    <property type="evidence" value="ECO:0007669"/>
    <property type="project" value="TreeGrafter"/>
</dbReference>
<protein>
    <recommendedName>
        <fullName evidence="2">CCAAT-binding factor domain-containing protein</fullName>
    </recommendedName>
</protein>
<dbReference type="GO" id="GO:0032040">
    <property type="term" value="C:small-subunit processome"/>
    <property type="evidence" value="ECO:0007669"/>
    <property type="project" value="TreeGrafter"/>
</dbReference>
<dbReference type="GO" id="GO:0042254">
    <property type="term" value="P:ribosome biogenesis"/>
    <property type="evidence" value="ECO:0007669"/>
    <property type="project" value="InterPro"/>
</dbReference>
<organism evidence="3 4">
    <name type="scientific">Ceutorhynchus assimilis</name>
    <name type="common">cabbage seed weevil</name>
    <dbReference type="NCBI Taxonomy" id="467358"/>
    <lineage>
        <taxon>Eukaryota</taxon>
        <taxon>Metazoa</taxon>
        <taxon>Ecdysozoa</taxon>
        <taxon>Arthropoda</taxon>
        <taxon>Hexapoda</taxon>
        <taxon>Insecta</taxon>
        <taxon>Pterygota</taxon>
        <taxon>Neoptera</taxon>
        <taxon>Endopterygota</taxon>
        <taxon>Coleoptera</taxon>
        <taxon>Polyphaga</taxon>
        <taxon>Cucujiformia</taxon>
        <taxon>Curculionidae</taxon>
        <taxon>Ceutorhynchinae</taxon>
        <taxon>Ceutorhynchus</taxon>
    </lineage>
</organism>
<dbReference type="OrthoDB" id="10263185at2759"/>
<dbReference type="InterPro" id="IPR027193">
    <property type="entry name" value="Noc4"/>
</dbReference>
<proteinExistence type="inferred from homology"/>
<dbReference type="PANTHER" id="PTHR12455">
    <property type="entry name" value="NUCLEOLAR COMPLEX PROTEIN 4"/>
    <property type="match status" value="1"/>
</dbReference>
<dbReference type="Pfam" id="PF03914">
    <property type="entry name" value="CBF"/>
    <property type="match status" value="1"/>
</dbReference>
<name>A0A9N9QK52_9CUCU</name>
<dbReference type="PANTHER" id="PTHR12455:SF0">
    <property type="entry name" value="NUCLEOLAR COMPLEX PROTEIN 4 HOMOLOG"/>
    <property type="match status" value="1"/>
</dbReference>
<evidence type="ECO:0000259" key="2">
    <source>
        <dbReference type="Pfam" id="PF03914"/>
    </source>
</evidence>
<feature type="domain" description="CCAAT-binding factor" evidence="2">
    <location>
        <begin position="293"/>
        <end position="440"/>
    </location>
</feature>
<dbReference type="AlphaFoldDB" id="A0A9N9QK52"/>